<dbReference type="InterPro" id="IPR046483">
    <property type="entry name" value="DUF6576"/>
</dbReference>
<feature type="transmembrane region" description="Helical" evidence="1">
    <location>
        <begin position="6"/>
        <end position="25"/>
    </location>
</feature>
<gene>
    <name evidence="3" type="ORF">SAMN05443633_10661</name>
</gene>
<name>A0A1M5E0J9_9FLAO</name>
<keyword evidence="4" id="KW-1185">Reference proteome</keyword>
<keyword evidence="1" id="KW-1133">Transmembrane helix</keyword>
<dbReference type="EMBL" id="FQUT01000006">
    <property type="protein sequence ID" value="SHF72581.1"/>
    <property type="molecule type" value="Genomic_DNA"/>
</dbReference>
<accession>A0A1M5E0J9</accession>
<dbReference type="Pfam" id="PF20216">
    <property type="entry name" value="DUF6576"/>
    <property type="match status" value="1"/>
</dbReference>
<evidence type="ECO:0000256" key="1">
    <source>
        <dbReference type="SAM" id="Phobius"/>
    </source>
</evidence>
<keyword evidence="1" id="KW-0472">Membrane</keyword>
<keyword evidence="1" id="KW-0812">Transmembrane</keyword>
<evidence type="ECO:0000259" key="2">
    <source>
        <dbReference type="Pfam" id="PF20216"/>
    </source>
</evidence>
<evidence type="ECO:0000313" key="4">
    <source>
        <dbReference type="Proteomes" id="UP000184518"/>
    </source>
</evidence>
<dbReference type="AlphaFoldDB" id="A0A1M5E0J9"/>
<feature type="domain" description="DUF6576" evidence="2">
    <location>
        <begin position="37"/>
        <end position="83"/>
    </location>
</feature>
<evidence type="ECO:0000313" key="3">
    <source>
        <dbReference type="EMBL" id="SHF72581.1"/>
    </source>
</evidence>
<dbReference type="Proteomes" id="UP000184518">
    <property type="component" value="Unassembled WGS sequence"/>
</dbReference>
<sequence length="83" mass="9910">MPMSEILILGIIIIAVLAFFNREWIKNRFFPNEKRNYTIDDQFNSDKRDREKEIDHLLSKMGKNGINDLSAKDRKRLDELSRK</sequence>
<dbReference type="STRING" id="1416778.SAMN05443633_10661"/>
<proteinExistence type="predicted"/>
<protein>
    <recommendedName>
        <fullName evidence="2">DUF6576 domain-containing protein</fullName>
    </recommendedName>
</protein>
<organism evidence="3 4">
    <name type="scientific">Chryseobacterium arachidis</name>
    <dbReference type="NCBI Taxonomy" id="1416778"/>
    <lineage>
        <taxon>Bacteria</taxon>
        <taxon>Pseudomonadati</taxon>
        <taxon>Bacteroidota</taxon>
        <taxon>Flavobacteriia</taxon>
        <taxon>Flavobacteriales</taxon>
        <taxon>Weeksellaceae</taxon>
        <taxon>Chryseobacterium group</taxon>
        <taxon>Chryseobacterium</taxon>
    </lineage>
</organism>
<reference evidence="4" key="1">
    <citation type="submission" date="2016-11" db="EMBL/GenBank/DDBJ databases">
        <authorList>
            <person name="Varghese N."/>
            <person name="Submissions S."/>
        </authorList>
    </citation>
    <scope>NUCLEOTIDE SEQUENCE [LARGE SCALE GENOMIC DNA]</scope>
    <source>
        <strain evidence="4">DSM 27619</strain>
    </source>
</reference>